<dbReference type="AlphaFoldDB" id="A0A5A9GNL1"/>
<name>A0A5A9GNL1_AZOLI</name>
<dbReference type="OrthoDB" id="8248741at2"/>
<comment type="caution">
    <text evidence="1">The sequence shown here is derived from an EMBL/GenBank/DDBJ whole genome shotgun (WGS) entry which is preliminary data.</text>
</comment>
<reference evidence="1 2" key="1">
    <citation type="submission" date="2019-08" db="EMBL/GenBank/DDBJ databases">
        <authorList>
            <person name="Grouzdev D."/>
            <person name="Tikhonova E."/>
            <person name="Kravchenko I."/>
        </authorList>
    </citation>
    <scope>NUCLEOTIDE SEQUENCE [LARGE SCALE GENOMIC DNA]</scope>
    <source>
        <strain evidence="1 2">59b</strain>
    </source>
</reference>
<evidence type="ECO:0000313" key="2">
    <source>
        <dbReference type="Proteomes" id="UP000324927"/>
    </source>
</evidence>
<sequence length="1132" mass="110844">MATMTALGACDLADGKNSLSVYALDEQNGVSSGFAIILYPTGAAAPTVGGLDNFLGLPFPSNGAAGYSVAVAFFGEPLPLAAPGPFASASTAAQAFGASLVAQIQSVSGFTGCLILWAGSLGALPTGLPMLRFTASLDGFVDSLALTTTTPALLAPGTDGTGLTLSSVGDPVQLSATGSGFLMSGGQLVIATGSGNNGSLFLTSEITLAVDATAGQAMGSLSMAVTSQSGFGQTAAGFTYAVQPQPTAGTPPPANGGTLYSYPLFDASVDFTHTSIAGTLVLAPSAASGGSTGRLVFGTGAPALASTFRTALLTPVTLTADGSTGGLSLGGAPDGSLRWTPAGTFALGLSGGTDVMPAALLCGLSGVETAALTATAQVTFVPGSPATVWQSAAPAATGTPGYGIWTGNGSPPCTTAWLTLTDSATGAGLAWDAQSAAAPLFVGTSTPSVLGPARLATGQFPGAGTPVPMVPYAGIATAPAGSDLPGFESGFLAVRRAAIIAAASAATPTLQNGASMAVTPQGVVAGFNTATGAMTSLTFAAQQGPGTAVSVGFQAAGNGALPAALADAFLTPQPFVVMTCLSAAVAASAPLTATMSLDGWAFTIPLPNNGQISGGTFGTVMLFKAAGAPLSQLVTTPGAWSGYAIFNDTAFDPTGGLLAAHLSRYVASVRAKWNGGKGPAAYGPLIDILDDPAWSGLLVLKPQVDIGNCAPSLEPILIGTGDAALYADHIGVSVTQLSRANTATGAAEQFAQNSAMFGFIDYAASSTLPAVGPAPQPAAGSNVAATLVTTSLQATFVNSTMTAFASAGALAIESLFDDAAGQPGSSIPLAGSAHSVGGTTTYALAPPPGSVTSIPLVSAGISTVVVGGVTTTMPTATSMVFSLSGWLTTPMAPAGALDLLSYGTVAFSGYPITMDWSASPVTFGANPAAVQLGALPGAALPAAGLPLAAAYGSNYYRAGSLAASMPVGAQGVLVQPSGSPASLGYQRVTVTPSAGTAPDYTKPWLGLVLDLDLGGSGALAGNAVLSADFLLAWAPVSSGGDGRSLDLWVRFIGPAGMPLGLTIEGVVTIGATSATLSQQSGTYVLRLGEIGLTILSKTFPTAGSVDLYLAGFAGTGGTPTLGWFGGYARAAS</sequence>
<evidence type="ECO:0000313" key="1">
    <source>
        <dbReference type="EMBL" id="KAA0595415.1"/>
    </source>
</evidence>
<dbReference type="EMBL" id="VTTN01000006">
    <property type="protein sequence ID" value="KAA0595415.1"/>
    <property type="molecule type" value="Genomic_DNA"/>
</dbReference>
<organism evidence="1 2">
    <name type="scientific">Azospirillum lipoferum</name>
    <dbReference type="NCBI Taxonomy" id="193"/>
    <lineage>
        <taxon>Bacteria</taxon>
        <taxon>Pseudomonadati</taxon>
        <taxon>Pseudomonadota</taxon>
        <taxon>Alphaproteobacteria</taxon>
        <taxon>Rhodospirillales</taxon>
        <taxon>Azospirillaceae</taxon>
        <taxon>Azospirillum</taxon>
    </lineage>
</organism>
<keyword evidence="2" id="KW-1185">Reference proteome</keyword>
<protein>
    <submittedName>
        <fullName evidence="1">Uncharacterized protein</fullName>
    </submittedName>
</protein>
<proteinExistence type="predicted"/>
<dbReference type="Proteomes" id="UP000324927">
    <property type="component" value="Unassembled WGS sequence"/>
</dbReference>
<dbReference type="RefSeq" id="WP_149232356.1">
    <property type="nucleotide sequence ID" value="NZ_JALJXJ010000007.1"/>
</dbReference>
<accession>A0A5A9GNL1</accession>
<gene>
    <name evidence="1" type="ORF">FZ942_17505</name>
</gene>